<dbReference type="SUPFAM" id="SSF53448">
    <property type="entry name" value="Nucleotide-diphospho-sugar transferases"/>
    <property type="match status" value="1"/>
</dbReference>
<dbReference type="Gene3D" id="3.90.550.10">
    <property type="entry name" value="Spore Coat Polysaccharide Biosynthesis Protein SpsA, Chain A"/>
    <property type="match status" value="1"/>
</dbReference>
<evidence type="ECO:0000259" key="1">
    <source>
        <dbReference type="Pfam" id="PF00535"/>
    </source>
</evidence>
<comment type="caution">
    <text evidence="2">The sequence shown here is derived from an EMBL/GenBank/DDBJ whole genome shotgun (WGS) entry which is preliminary data.</text>
</comment>
<proteinExistence type="predicted"/>
<evidence type="ECO:0000313" key="2">
    <source>
        <dbReference type="EMBL" id="PIE33226.1"/>
    </source>
</evidence>
<dbReference type="AlphaFoldDB" id="A0A2G6KC03"/>
<dbReference type="CDD" id="cd06433">
    <property type="entry name" value="GT_2_WfgS_like"/>
    <property type="match status" value="1"/>
</dbReference>
<sequence length="289" mass="33990">MKFSKNLEFMKLPLISIVTPAFQHRHFLETCIASVVMQEYPHVEHLVIDGGSTDGTAAFLETNPGRVSWWRSHPDNGRTQALNEGFGKVSGDWIGWQNSDDFYYPGAFWRITEISEKHPDVQVIAGDTAIVDEHGIKNNLVGIAPFPAKLWLQGHWPYNQSLFIRRNTLERVLPLDERFHLHMDIELFAKLAMLEPKIGYINQPLGAFRKYDGIKTDNLEYQKQRQWEQTTLRERFRQPMWPGTGWRYQWFRIRHHARVLRFWGGRSVVVRFVTRWRHSKEDIAFIESS</sequence>
<dbReference type="PANTHER" id="PTHR43685:SF11">
    <property type="entry name" value="GLYCOSYLTRANSFERASE TAGX-RELATED"/>
    <property type="match status" value="1"/>
</dbReference>
<dbReference type="InterPro" id="IPR001173">
    <property type="entry name" value="Glyco_trans_2-like"/>
</dbReference>
<organism evidence="2 3">
    <name type="scientific">candidate division KSB3 bacterium</name>
    <dbReference type="NCBI Taxonomy" id="2044937"/>
    <lineage>
        <taxon>Bacteria</taxon>
        <taxon>candidate division KSB3</taxon>
    </lineage>
</organism>
<dbReference type="Pfam" id="PF00535">
    <property type="entry name" value="Glycos_transf_2"/>
    <property type="match status" value="1"/>
</dbReference>
<accession>A0A2G6KC03</accession>
<reference evidence="2 3" key="1">
    <citation type="submission" date="2017-10" db="EMBL/GenBank/DDBJ databases">
        <title>Novel microbial diversity and functional potential in the marine mammal oral microbiome.</title>
        <authorList>
            <person name="Dudek N.K."/>
            <person name="Sun C.L."/>
            <person name="Burstein D."/>
            <person name="Kantor R.S."/>
            <person name="Aliaga Goltsman D.S."/>
            <person name="Bik E.M."/>
            <person name="Thomas B.C."/>
            <person name="Banfield J.F."/>
            <person name="Relman D.A."/>
        </authorList>
    </citation>
    <scope>NUCLEOTIDE SEQUENCE [LARGE SCALE GENOMIC DNA]</scope>
    <source>
        <strain evidence="2">DOLJORAL78_47_16</strain>
    </source>
</reference>
<dbReference type="InterPro" id="IPR029044">
    <property type="entry name" value="Nucleotide-diphossugar_trans"/>
</dbReference>
<name>A0A2G6KC03_9BACT</name>
<dbReference type="Proteomes" id="UP000230821">
    <property type="component" value="Unassembled WGS sequence"/>
</dbReference>
<gene>
    <name evidence="2" type="ORF">CSA56_12970</name>
</gene>
<dbReference type="InterPro" id="IPR050834">
    <property type="entry name" value="Glycosyltransf_2"/>
</dbReference>
<feature type="domain" description="Glycosyltransferase 2-like" evidence="1">
    <location>
        <begin position="16"/>
        <end position="125"/>
    </location>
</feature>
<protein>
    <recommendedName>
        <fullName evidence="1">Glycosyltransferase 2-like domain-containing protein</fullName>
    </recommendedName>
</protein>
<dbReference type="PANTHER" id="PTHR43685">
    <property type="entry name" value="GLYCOSYLTRANSFERASE"/>
    <property type="match status" value="1"/>
</dbReference>
<evidence type="ECO:0000313" key="3">
    <source>
        <dbReference type="Proteomes" id="UP000230821"/>
    </source>
</evidence>
<dbReference type="EMBL" id="PDSK01000102">
    <property type="protein sequence ID" value="PIE33226.1"/>
    <property type="molecule type" value="Genomic_DNA"/>
</dbReference>